<keyword evidence="1" id="KW-1133">Transmembrane helix</keyword>
<dbReference type="AlphaFoldDB" id="A0A0G1S431"/>
<evidence type="ECO:0008006" key="4">
    <source>
        <dbReference type="Google" id="ProtNLM"/>
    </source>
</evidence>
<sequence>MNSIDVVGIWLLKAKAMFSEKKIVTSVLKNPKYSYSHPQYPPSLPFLGWGVYESGGRIDERRVLLIYPAVYAAILTLTYGVMRKLNWGQTESLALTYMYSMFSPLLAQAGRKQAGNADIWLTLIYWAMLFLFFAGKTGKLRRVVALLSGAAALIKTEGILSAAAILFIPGKRNDKLIWTAAALAPFVLWEGAKKIWGIEADYGLHWPGAGGGASRAAAVVLGTAKEMANVRNWYVFWPVMVLATAGGKVKERPRQFALPVLLIMAAGMWGIYTMGEIPVGDYFSGSTDRLLLQLSPFWWTVFAEYLKVNRDTLAGLLQKLQRTF</sequence>
<evidence type="ECO:0000313" key="2">
    <source>
        <dbReference type="EMBL" id="KKU64254.1"/>
    </source>
</evidence>
<keyword evidence="1" id="KW-0472">Membrane</keyword>
<evidence type="ECO:0000313" key="3">
    <source>
        <dbReference type="Proteomes" id="UP000034364"/>
    </source>
</evidence>
<proteinExistence type="predicted"/>
<reference evidence="2 3" key="1">
    <citation type="journal article" date="2015" name="Nature">
        <title>rRNA introns, odd ribosomes, and small enigmatic genomes across a large radiation of phyla.</title>
        <authorList>
            <person name="Brown C.T."/>
            <person name="Hug L.A."/>
            <person name="Thomas B.C."/>
            <person name="Sharon I."/>
            <person name="Castelle C.J."/>
            <person name="Singh A."/>
            <person name="Wilkins M.J."/>
            <person name="Williams K.H."/>
            <person name="Banfield J.F."/>
        </authorList>
    </citation>
    <scope>NUCLEOTIDE SEQUENCE [LARGE SCALE GENOMIC DNA]</scope>
</reference>
<protein>
    <recommendedName>
        <fullName evidence="4">Glycosyltransferase RgtA/B/C/D-like domain-containing protein</fullName>
    </recommendedName>
</protein>
<feature type="transmembrane region" description="Helical" evidence="1">
    <location>
        <begin position="119"/>
        <end position="137"/>
    </location>
</feature>
<feature type="transmembrane region" description="Helical" evidence="1">
    <location>
        <begin position="256"/>
        <end position="275"/>
    </location>
</feature>
<dbReference type="EMBL" id="LCNV01000010">
    <property type="protein sequence ID" value="KKU64254.1"/>
    <property type="molecule type" value="Genomic_DNA"/>
</dbReference>
<organism evidence="2 3">
    <name type="scientific">Candidatus Amesbacteria bacterium GW2011_GWA1_47_16</name>
    <dbReference type="NCBI Taxonomy" id="1618353"/>
    <lineage>
        <taxon>Bacteria</taxon>
        <taxon>Candidatus Amesiibacteriota</taxon>
    </lineage>
</organism>
<name>A0A0G1S431_9BACT</name>
<feature type="transmembrane region" description="Helical" evidence="1">
    <location>
        <begin position="63"/>
        <end position="81"/>
    </location>
</feature>
<accession>A0A0G1S431</accession>
<feature type="transmembrane region" description="Helical" evidence="1">
    <location>
        <begin position="143"/>
        <end position="168"/>
    </location>
</feature>
<comment type="caution">
    <text evidence="2">The sequence shown here is derived from an EMBL/GenBank/DDBJ whole genome shotgun (WGS) entry which is preliminary data.</text>
</comment>
<evidence type="ECO:0000256" key="1">
    <source>
        <dbReference type="SAM" id="Phobius"/>
    </source>
</evidence>
<dbReference type="Proteomes" id="UP000034364">
    <property type="component" value="Unassembled WGS sequence"/>
</dbReference>
<keyword evidence="1" id="KW-0812">Transmembrane</keyword>
<gene>
    <name evidence="2" type="ORF">UX87_C0010G0019</name>
</gene>